<proteinExistence type="predicted"/>
<reference evidence="1 2" key="1">
    <citation type="journal article" date="2015" name="Genome Announc.">
        <title>Expanding the biotechnology potential of lactobacilli through comparative genomics of 213 strains and associated genera.</title>
        <authorList>
            <person name="Sun Z."/>
            <person name="Harris H.M."/>
            <person name="McCann A."/>
            <person name="Guo C."/>
            <person name="Argimon S."/>
            <person name="Zhang W."/>
            <person name="Yang X."/>
            <person name="Jeffery I.B."/>
            <person name="Cooney J.C."/>
            <person name="Kagawa T.F."/>
            <person name="Liu W."/>
            <person name="Song Y."/>
            <person name="Salvetti E."/>
            <person name="Wrobel A."/>
            <person name="Rasinkangas P."/>
            <person name="Parkhill J."/>
            <person name="Rea M.C."/>
            <person name="O'Sullivan O."/>
            <person name="Ritari J."/>
            <person name="Douillard F.P."/>
            <person name="Paul Ross R."/>
            <person name="Yang R."/>
            <person name="Briner A.E."/>
            <person name="Felis G.E."/>
            <person name="de Vos W.M."/>
            <person name="Barrangou R."/>
            <person name="Klaenhammer T.R."/>
            <person name="Caufield P.W."/>
            <person name="Cui Y."/>
            <person name="Zhang H."/>
            <person name="O'Toole P.W."/>
        </authorList>
    </citation>
    <scope>NUCLEOTIDE SEQUENCE [LARGE SCALE GENOMIC DNA]</scope>
    <source>
        <strain evidence="1 2">DSM 16230</strain>
    </source>
</reference>
<evidence type="ECO:0000313" key="2">
    <source>
        <dbReference type="Proteomes" id="UP000051166"/>
    </source>
</evidence>
<gene>
    <name evidence="1" type="ORF">FD50_GL001113</name>
</gene>
<organism evidence="1 2">
    <name type="scientific">Liquorilactobacillus satsumensis DSM 16230 = JCM 12392</name>
    <dbReference type="NCBI Taxonomy" id="1423801"/>
    <lineage>
        <taxon>Bacteria</taxon>
        <taxon>Bacillati</taxon>
        <taxon>Bacillota</taxon>
        <taxon>Bacilli</taxon>
        <taxon>Lactobacillales</taxon>
        <taxon>Lactobacillaceae</taxon>
        <taxon>Liquorilactobacillus</taxon>
    </lineage>
</organism>
<sequence length="133" mass="15592">MGKMEVDRHGFKIEEHVFHRYFSLYTIGLRYYPELFNLLEQHPDPENPRTISSNMNVVFAILRYQEMTKDLVSLQAVSQVSKTEGNISCEVKELQKIIDTLEHLQYMIAHDPSVAKNAQVVKDKILDLDHFRK</sequence>
<dbReference type="Proteomes" id="UP000051166">
    <property type="component" value="Unassembled WGS sequence"/>
</dbReference>
<name>A0A0R1UXC4_9LACO</name>
<dbReference type="EMBL" id="AZFQ01000047">
    <property type="protein sequence ID" value="KRL97904.1"/>
    <property type="molecule type" value="Genomic_DNA"/>
</dbReference>
<dbReference type="GeneID" id="98308472"/>
<accession>A0A0R1UXC4</accession>
<dbReference type="STRING" id="1423801.FD50_GL001113"/>
<keyword evidence="2" id="KW-1185">Reference proteome</keyword>
<evidence type="ECO:0000313" key="1">
    <source>
        <dbReference type="EMBL" id="KRL97904.1"/>
    </source>
</evidence>
<dbReference type="AlphaFoldDB" id="A0A0R1UXC4"/>
<dbReference type="RefSeq" id="WP_235803452.1">
    <property type="nucleotide sequence ID" value="NZ_AZFQ01000047.1"/>
</dbReference>
<comment type="caution">
    <text evidence="1">The sequence shown here is derived from an EMBL/GenBank/DDBJ whole genome shotgun (WGS) entry which is preliminary data.</text>
</comment>
<protein>
    <submittedName>
        <fullName evidence="1">Uncharacterized protein</fullName>
    </submittedName>
</protein>
<dbReference type="PATRIC" id="fig|1423801.4.peg.1134"/>